<gene>
    <name evidence="1" type="ORF">BAE44_0018795</name>
</gene>
<accession>A0A1E5V564</accession>
<organism evidence="1 2">
    <name type="scientific">Dichanthelium oligosanthes</name>
    <dbReference type="NCBI Taxonomy" id="888268"/>
    <lineage>
        <taxon>Eukaryota</taxon>
        <taxon>Viridiplantae</taxon>
        <taxon>Streptophyta</taxon>
        <taxon>Embryophyta</taxon>
        <taxon>Tracheophyta</taxon>
        <taxon>Spermatophyta</taxon>
        <taxon>Magnoliopsida</taxon>
        <taxon>Liliopsida</taxon>
        <taxon>Poales</taxon>
        <taxon>Poaceae</taxon>
        <taxon>PACMAD clade</taxon>
        <taxon>Panicoideae</taxon>
        <taxon>Panicodae</taxon>
        <taxon>Paniceae</taxon>
        <taxon>Dichantheliinae</taxon>
        <taxon>Dichanthelium</taxon>
    </lineage>
</organism>
<dbReference type="OrthoDB" id="690068at2759"/>
<comment type="caution">
    <text evidence="1">The sequence shown here is derived from an EMBL/GenBank/DDBJ whole genome shotgun (WGS) entry which is preliminary data.</text>
</comment>
<protein>
    <submittedName>
        <fullName evidence="1">Uncharacterized protein</fullName>
    </submittedName>
</protein>
<dbReference type="AlphaFoldDB" id="A0A1E5V564"/>
<evidence type="ECO:0000313" key="2">
    <source>
        <dbReference type="Proteomes" id="UP000095767"/>
    </source>
</evidence>
<proteinExistence type="predicted"/>
<name>A0A1E5V564_9POAL</name>
<keyword evidence="2" id="KW-1185">Reference proteome</keyword>
<dbReference type="Proteomes" id="UP000095767">
    <property type="component" value="Unassembled WGS sequence"/>
</dbReference>
<evidence type="ECO:0000313" key="1">
    <source>
        <dbReference type="EMBL" id="OEL20184.1"/>
    </source>
</evidence>
<reference evidence="1 2" key="1">
    <citation type="submission" date="2016-09" db="EMBL/GenBank/DDBJ databases">
        <title>The draft genome of Dichanthelium oligosanthes: A C3 panicoid grass species.</title>
        <authorList>
            <person name="Studer A.J."/>
            <person name="Schnable J.C."/>
            <person name="Brutnell T.P."/>
        </authorList>
    </citation>
    <scope>NUCLEOTIDE SEQUENCE [LARGE SCALE GENOMIC DNA]</scope>
    <source>
        <strain evidence="2">cv. Kellogg 1175</strain>
        <tissue evidence="1">Leaf</tissue>
    </source>
</reference>
<dbReference type="EMBL" id="LWDX02051475">
    <property type="protein sequence ID" value="OEL20184.1"/>
    <property type="molecule type" value="Genomic_DNA"/>
</dbReference>
<sequence>MATADDEDAILPSYAPAAQAEIDARISGDNVMVRIHCKDAKGVLVKLLAEVEGHGDQYYAIYCMHSDDKHHGKGKFIYPFVFCLTGYDEFIVM</sequence>